<feature type="domain" description="Ig-like" evidence="5">
    <location>
        <begin position="35"/>
        <end position="142"/>
    </location>
</feature>
<dbReference type="SMART" id="SM00409">
    <property type="entry name" value="IG"/>
    <property type="match status" value="1"/>
</dbReference>
<reference evidence="6" key="3">
    <citation type="submission" date="2025-09" db="UniProtKB">
        <authorList>
            <consortium name="Ensembl"/>
        </authorList>
    </citation>
    <scope>IDENTIFICATION</scope>
</reference>
<dbReference type="PROSITE" id="PS50835">
    <property type="entry name" value="IG_LIKE"/>
    <property type="match status" value="1"/>
</dbReference>
<keyword evidence="1" id="KW-0391">Immunity</keyword>
<reference evidence="6" key="1">
    <citation type="submission" date="2009-12" db="EMBL/GenBank/DDBJ databases">
        <title>The Genome Sequence of Anolis carolinensis (Green Anole Lizard).</title>
        <authorList>
            <consortium name="The Genome Sequencing Platform"/>
            <person name="Di Palma F."/>
            <person name="Alfoldi J."/>
            <person name="Heiman D."/>
            <person name="Young S."/>
            <person name="Grabherr M."/>
            <person name="Johnson J."/>
            <person name="Lander E.S."/>
            <person name="Lindblad-Toh K."/>
        </authorList>
    </citation>
    <scope>NUCLEOTIDE SEQUENCE [LARGE SCALE GENOMIC DNA]</scope>
    <source>
        <strain evidence="6">JBL SC #1</strain>
    </source>
</reference>
<dbReference type="GO" id="GO:0005576">
    <property type="term" value="C:extracellular region"/>
    <property type="evidence" value="ECO:0007669"/>
    <property type="project" value="UniProtKB-ARBA"/>
</dbReference>
<feature type="transmembrane region" description="Helical" evidence="4">
    <location>
        <begin position="7"/>
        <end position="27"/>
    </location>
</feature>
<sequence>MPAIQLLFCLYICVHFFLIYYFSVFFLTSLAGVCSQVTIIESGGDVKKPGETLRLICTVSGFSITDIKYAVGWIRQPSEKNLEWIGEIWYDGSTYYKSGFQNQISISKDISKSQVILQLNSLKTEDTAVYYCTRRTVGKSLTDYFFPSYPHRVWR</sequence>
<dbReference type="PANTHER" id="PTHR23266">
    <property type="entry name" value="IMMUNOGLOBULIN HEAVY CHAIN"/>
    <property type="match status" value="1"/>
</dbReference>
<dbReference type="Pfam" id="PF07686">
    <property type="entry name" value="V-set"/>
    <property type="match status" value="1"/>
</dbReference>
<dbReference type="GeneTree" id="ENSGT01150000287008"/>
<dbReference type="InParanoid" id="A0A803THT7"/>
<keyword evidence="4" id="KW-1133">Transmembrane helix</keyword>
<dbReference type="InterPro" id="IPR007110">
    <property type="entry name" value="Ig-like_dom"/>
</dbReference>
<dbReference type="GO" id="GO:0019814">
    <property type="term" value="C:immunoglobulin complex"/>
    <property type="evidence" value="ECO:0007669"/>
    <property type="project" value="UniProtKB-KW"/>
</dbReference>
<evidence type="ECO:0000256" key="2">
    <source>
        <dbReference type="ARBA" id="ARBA00023130"/>
    </source>
</evidence>
<dbReference type="InterPro" id="IPR003599">
    <property type="entry name" value="Ig_sub"/>
</dbReference>
<name>A0A803THT7_ANOCA</name>
<protein>
    <recommendedName>
        <fullName evidence="5">Ig-like domain-containing protein</fullName>
    </recommendedName>
</protein>
<dbReference type="SMART" id="SM00406">
    <property type="entry name" value="IGv"/>
    <property type="match status" value="1"/>
</dbReference>
<dbReference type="GO" id="GO:0003823">
    <property type="term" value="F:antigen binding"/>
    <property type="evidence" value="ECO:0000318"/>
    <property type="project" value="GO_Central"/>
</dbReference>
<dbReference type="InterPro" id="IPR013106">
    <property type="entry name" value="Ig_V-set"/>
</dbReference>
<organism evidence="6 7">
    <name type="scientific">Anolis carolinensis</name>
    <name type="common">Green anole</name>
    <name type="synonym">American chameleon</name>
    <dbReference type="NCBI Taxonomy" id="28377"/>
    <lineage>
        <taxon>Eukaryota</taxon>
        <taxon>Metazoa</taxon>
        <taxon>Chordata</taxon>
        <taxon>Craniata</taxon>
        <taxon>Vertebrata</taxon>
        <taxon>Euteleostomi</taxon>
        <taxon>Lepidosauria</taxon>
        <taxon>Squamata</taxon>
        <taxon>Bifurcata</taxon>
        <taxon>Unidentata</taxon>
        <taxon>Episquamata</taxon>
        <taxon>Toxicofera</taxon>
        <taxon>Iguania</taxon>
        <taxon>Dactyloidae</taxon>
        <taxon>Anolis</taxon>
    </lineage>
</organism>
<evidence type="ECO:0000259" key="5">
    <source>
        <dbReference type="PROSITE" id="PS50835"/>
    </source>
</evidence>
<keyword evidence="7" id="KW-1185">Reference proteome</keyword>
<evidence type="ECO:0000313" key="7">
    <source>
        <dbReference type="Proteomes" id="UP000001646"/>
    </source>
</evidence>
<evidence type="ECO:0000256" key="3">
    <source>
        <dbReference type="ARBA" id="ARBA00043265"/>
    </source>
</evidence>
<dbReference type="AlphaFoldDB" id="A0A803THT7"/>
<dbReference type="InterPro" id="IPR036179">
    <property type="entry name" value="Ig-like_dom_sf"/>
</dbReference>
<keyword evidence="2" id="KW-1064">Adaptive immunity</keyword>
<dbReference type="Proteomes" id="UP000001646">
    <property type="component" value="Unplaced"/>
</dbReference>
<keyword evidence="4" id="KW-0812">Transmembrane</keyword>
<evidence type="ECO:0000256" key="4">
    <source>
        <dbReference type="SAM" id="Phobius"/>
    </source>
</evidence>
<reference evidence="6" key="2">
    <citation type="submission" date="2025-08" db="UniProtKB">
        <authorList>
            <consortium name="Ensembl"/>
        </authorList>
    </citation>
    <scope>IDENTIFICATION</scope>
</reference>
<dbReference type="GO" id="GO:0016064">
    <property type="term" value="P:immunoglobulin mediated immune response"/>
    <property type="evidence" value="ECO:0000318"/>
    <property type="project" value="GO_Central"/>
</dbReference>
<evidence type="ECO:0000313" key="6">
    <source>
        <dbReference type="Ensembl" id="ENSACAP00000034777.1"/>
    </source>
</evidence>
<dbReference type="Ensembl" id="ENSACAT00000047656.1">
    <property type="protein sequence ID" value="ENSACAP00000034777.1"/>
    <property type="gene ID" value="ENSACAG00000039348.1"/>
</dbReference>
<dbReference type="InterPro" id="IPR013783">
    <property type="entry name" value="Ig-like_fold"/>
</dbReference>
<evidence type="ECO:0000256" key="1">
    <source>
        <dbReference type="ARBA" id="ARBA00022859"/>
    </source>
</evidence>
<dbReference type="Gene3D" id="2.60.40.10">
    <property type="entry name" value="Immunoglobulins"/>
    <property type="match status" value="1"/>
</dbReference>
<dbReference type="FunFam" id="2.60.40.10:FF:001878">
    <property type="entry name" value="Immunoglobulin heavy variable 1-4"/>
    <property type="match status" value="1"/>
</dbReference>
<dbReference type="InterPro" id="IPR050199">
    <property type="entry name" value="IgHV"/>
</dbReference>
<accession>A0A803THT7</accession>
<keyword evidence="3" id="KW-1280">Immunoglobulin</keyword>
<dbReference type="SUPFAM" id="SSF48726">
    <property type="entry name" value="Immunoglobulin"/>
    <property type="match status" value="1"/>
</dbReference>
<proteinExistence type="predicted"/>
<keyword evidence="4" id="KW-0472">Membrane</keyword>